<evidence type="ECO:0008006" key="3">
    <source>
        <dbReference type="Google" id="ProtNLM"/>
    </source>
</evidence>
<reference evidence="1 2" key="1">
    <citation type="journal article" date="2015" name="Microbiome">
        <title>Genomic resolution of linkages in carbon, nitrogen, and sulfur cycling among widespread estuary sediment bacteria.</title>
        <authorList>
            <person name="Baker B.J."/>
            <person name="Lazar C.S."/>
            <person name="Teske A.P."/>
            <person name="Dick G.J."/>
        </authorList>
    </citation>
    <scope>NUCLEOTIDE SEQUENCE [LARGE SCALE GENOMIC DNA]</scope>
    <source>
        <strain evidence="1">DG_78</strain>
    </source>
</reference>
<dbReference type="PANTHER" id="PTHR42754:SF1">
    <property type="entry name" value="LIPOPROTEIN"/>
    <property type="match status" value="1"/>
</dbReference>
<protein>
    <recommendedName>
        <fullName evidence="3">Secretion system C-terminal sorting domain-containing protein</fullName>
    </recommendedName>
</protein>
<name>A0A0S7YF27_UNCT6</name>
<comment type="caution">
    <text evidence="1">The sequence shown here is derived from an EMBL/GenBank/DDBJ whole genome shotgun (WGS) entry which is preliminary data.</text>
</comment>
<dbReference type="SUPFAM" id="SSF63829">
    <property type="entry name" value="Calcium-dependent phosphotriesterase"/>
    <property type="match status" value="1"/>
</dbReference>
<dbReference type="EMBL" id="LJNI01000035">
    <property type="protein sequence ID" value="KPJ73368.1"/>
    <property type="molecule type" value="Genomic_DNA"/>
</dbReference>
<dbReference type="PANTHER" id="PTHR42754">
    <property type="entry name" value="ENDOGLUCANASE"/>
    <property type="match status" value="1"/>
</dbReference>
<proteinExistence type="predicted"/>
<evidence type="ECO:0000313" key="2">
    <source>
        <dbReference type="Proteomes" id="UP000051012"/>
    </source>
</evidence>
<evidence type="ECO:0000313" key="1">
    <source>
        <dbReference type="EMBL" id="KPJ73368.1"/>
    </source>
</evidence>
<dbReference type="InterPro" id="IPR036116">
    <property type="entry name" value="FN3_sf"/>
</dbReference>
<gene>
    <name evidence="1" type="ORF">AMJ52_03820</name>
</gene>
<accession>A0A0S7YF27</accession>
<dbReference type="AlphaFoldDB" id="A0A0S7YF27"/>
<dbReference type="SUPFAM" id="SSF49265">
    <property type="entry name" value="Fibronectin type III"/>
    <property type="match status" value="1"/>
</dbReference>
<dbReference type="Proteomes" id="UP000051012">
    <property type="component" value="Unassembled WGS sequence"/>
</dbReference>
<dbReference type="InterPro" id="IPR013783">
    <property type="entry name" value="Ig-like_fold"/>
</dbReference>
<organism evidence="1 2">
    <name type="scientific">candidate division TA06 bacterium DG_78</name>
    <dbReference type="NCBI Taxonomy" id="1703772"/>
    <lineage>
        <taxon>Bacteria</taxon>
        <taxon>Bacteria division TA06</taxon>
    </lineage>
</organism>
<sequence>MSKLILSIIIALFLPLILLAQTDRWVYTYNGPNNFLDEARSIASGPDGNIYAAGYSYGIGTVQDFTVISLDTGGDTNWVYRYNGPTNSTDIANAITVGADGNLYVAGRRNGFNFIVINLDTSGTQEWLYNYGSGEASSIVYGLDDNIYAAGNTSTGGVDFAVISIDTGGTQRWVYEYDGPESDYDQANAVVYGLDGNIYAAGYCTDTTWLYIFTVISLTTDGDTNWTYQYTGSGTFDNEAKAIVYGPDDNLYVAGYSTDSSTWVDLTVISLDTTGTERWIYTYNGSGNFYDWANVIVYGPDGNLYVAGTSWSTNYDFIVLSLTTDGDTNWVYTAPSFDEATCLVYGADDYIYAGGFSSNIGIACLTNTGNENWFYSYDGPGGSSDWCTAIMYGSDSTVYATGASVEVAPWPDFAVISMFSDMYSPSIPQLISPSDNAYLNDPLVTCIWHQAVDTGSGIKNYVFHYAMDSLFTGVDSVVLADTFYTNTFLDITYFWRVKAADSAGNQSTWSDVWSFNVDTLTPEIPLLVSPINGIVLSDTTVTFEWTEVYFMKNNNFLIEKEKRSAGFRSAPVRYVLQADTGLTFTVPLVIDTTDTHSVSLNITENFYYWRVKAFDLAQNESPYSNPDSFGVDISPPLIDSTSVWSDTSYAGPFPVYTNVIDNSGVDTVILYYKRTEDPAWFFAGMTEGMDNWYNGLIPEVFMLDDTVKYYIYAEDILGQDSTDPGGAPGNYYSFIANFTGIMEHQDIPKVFSFGLKQNPTRGKALFSLALPSDAMVNLNIYDVCGRLVAQPLAGKKSAGFYELPWTPTAAGVYFYNLNSPWQHKIGKLVLLK</sequence>
<dbReference type="Gene3D" id="2.60.40.10">
    <property type="entry name" value="Immunoglobulins"/>
    <property type="match status" value="2"/>
</dbReference>